<dbReference type="GO" id="GO:0017178">
    <property type="term" value="F:diphthine-ammonia ligase activity"/>
    <property type="evidence" value="ECO:0007669"/>
    <property type="project" value="UniProtKB-EC"/>
</dbReference>
<sequence length="218" mass="23790">MTWAALTSGGKDSVLAVQRAIDAGIEVSALVTVRPENPHSYMFHSANLDAVRVMADAAGMEYHEIPSAGKKEEEIFEMEEGLAALGLDGIVTGAVASTYQRSRLEAIAGRLGMKLYAPLWHMDYADLLREVAARLDAIIVVCAAEGLTEEFLGAHIDGPMVERLLDLEKRYRINPAGEGGEYESLTLNAPFFSRPVTYASAERHSVGDRHELVLKGFR</sequence>
<dbReference type="Proteomes" id="UP001042704">
    <property type="component" value="Chromosome"/>
</dbReference>
<dbReference type="Gene3D" id="3.90.1490.10">
    <property type="entry name" value="putative n-type atp pyrophosphatase, domain 2"/>
    <property type="match status" value="1"/>
</dbReference>
<dbReference type="PIRSF" id="PIRSF039123">
    <property type="entry name" value="Diphthamide_synthase"/>
    <property type="match status" value="1"/>
</dbReference>
<dbReference type="KEGG" id="maqe:RJ40_11775"/>
<dbReference type="EMBL" id="CP036172">
    <property type="protein sequence ID" value="QSZ68126.1"/>
    <property type="molecule type" value="Genomic_DNA"/>
</dbReference>
<evidence type="ECO:0000313" key="3">
    <source>
        <dbReference type="Proteomes" id="UP001042704"/>
    </source>
</evidence>
<dbReference type="RefSeq" id="WP_265581061.1">
    <property type="nucleotide sequence ID" value="NZ_CP036172.1"/>
</dbReference>
<keyword evidence="2" id="KW-0436">Ligase</keyword>
<dbReference type="GeneID" id="76425057"/>
<evidence type="ECO:0000259" key="1">
    <source>
        <dbReference type="Pfam" id="PF01902"/>
    </source>
</evidence>
<organism evidence="2 3">
    <name type="scientific">Methanofollis aquaemaris</name>
    <dbReference type="NCBI Taxonomy" id="126734"/>
    <lineage>
        <taxon>Archaea</taxon>
        <taxon>Methanobacteriati</taxon>
        <taxon>Methanobacteriota</taxon>
        <taxon>Stenosarchaea group</taxon>
        <taxon>Methanomicrobia</taxon>
        <taxon>Methanomicrobiales</taxon>
        <taxon>Methanomicrobiaceae</taxon>
        <taxon>Methanofollis</taxon>
    </lineage>
</organism>
<keyword evidence="3" id="KW-1185">Reference proteome</keyword>
<dbReference type="NCBIfam" id="TIGR03679">
    <property type="entry name" value="arCOG00187"/>
    <property type="match status" value="1"/>
</dbReference>
<reference evidence="2" key="1">
    <citation type="journal article" date="2001" name="Int. J. Syst. Evol. Microbiol.">
        <title>Methanofollis aquaemaris sp. nov., a methanogen isolated from an aquaculture fish pond.</title>
        <authorList>
            <person name="Lai M.C."/>
            <person name="Chen S.C."/>
        </authorList>
    </citation>
    <scope>NUCLEOTIDE SEQUENCE</scope>
    <source>
        <strain evidence="2">N2F9704</strain>
    </source>
</reference>
<dbReference type="EC" id="6.3.1.14" evidence="2"/>
<feature type="domain" description="Diphthamide synthase" evidence="1">
    <location>
        <begin position="1"/>
        <end position="206"/>
    </location>
</feature>
<dbReference type="GO" id="GO:0017183">
    <property type="term" value="P:protein histidyl modification to diphthamide"/>
    <property type="evidence" value="ECO:0007669"/>
    <property type="project" value="TreeGrafter"/>
</dbReference>
<dbReference type="NCBIfam" id="TIGR00290">
    <property type="entry name" value="MJ0570_dom"/>
    <property type="match status" value="1"/>
</dbReference>
<dbReference type="AlphaFoldDB" id="A0A8A3S9G4"/>
<dbReference type="CDD" id="cd01994">
    <property type="entry name" value="AANH_PF0828-like"/>
    <property type="match status" value="1"/>
</dbReference>
<dbReference type="SUPFAM" id="SSF52402">
    <property type="entry name" value="Adenine nucleotide alpha hydrolases-like"/>
    <property type="match status" value="1"/>
</dbReference>
<gene>
    <name evidence="2" type="ORF">RJ40_11775</name>
</gene>
<evidence type="ECO:0000313" key="2">
    <source>
        <dbReference type="EMBL" id="QSZ68126.1"/>
    </source>
</evidence>
<proteinExistence type="predicted"/>
<reference evidence="2" key="2">
    <citation type="submission" date="2019-02" db="EMBL/GenBank/DDBJ databases">
        <authorList>
            <person name="Chen S.-C."/>
            <person name="Chien H.-H."/>
            <person name="Lai M.-C."/>
        </authorList>
    </citation>
    <scope>NUCLEOTIDE SEQUENCE</scope>
    <source>
        <strain evidence="2">N2F9704</strain>
    </source>
</reference>
<dbReference type="InterPro" id="IPR014729">
    <property type="entry name" value="Rossmann-like_a/b/a_fold"/>
</dbReference>
<dbReference type="PANTHER" id="PTHR12196:SF2">
    <property type="entry name" value="DIPHTHINE--AMMONIA LIGASE"/>
    <property type="match status" value="1"/>
</dbReference>
<dbReference type="InterPro" id="IPR002761">
    <property type="entry name" value="Diphthami_syn_dom"/>
</dbReference>
<dbReference type="InterPro" id="IPR030662">
    <property type="entry name" value="DPH6/MJ0570"/>
</dbReference>
<dbReference type="Gene3D" id="3.40.50.620">
    <property type="entry name" value="HUPs"/>
    <property type="match status" value="1"/>
</dbReference>
<dbReference type="InterPro" id="IPR022427">
    <property type="entry name" value="MJ0570_ATP-bd"/>
</dbReference>
<dbReference type="PANTHER" id="PTHR12196">
    <property type="entry name" value="DOMAIN OF UNKNOWN FUNCTION 71 DUF71 -CONTAINING PROTEIN"/>
    <property type="match status" value="1"/>
</dbReference>
<dbReference type="Pfam" id="PF01902">
    <property type="entry name" value="Diphthami_syn_2"/>
    <property type="match status" value="1"/>
</dbReference>
<accession>A0A8A3S9G4</accession>
<name>A0A8A3S9G4_9EURY</name>
<protein>
    <submittedName>
        <fullName evidence="2">Diphthine--ammonia ligase</fullName>
        <ecNumber evidence="2">6.3.1.14</ecNumber>
    </submittedName>
</protein>